<dbReference type="InterPro" id="IPR009617">
    <property type="entry name" value="Seipin"/>
</dbReference>
<proteinExistence type="predicted"/>
<organism evidence="9 10">
    <name type="scientific">Aspergillus cristatus</name>
    <name type="common">Chinese Fuzhuan brick tea-fermentation fungus</name>
    <name type="synonym">Eurotium cristatum</name>
    <dbReference type="NCBI Taxonomy" id="573508"/>
    <lineage>
        <taxon>Eukaryota</taxon>
        <taxon>Fungi</taxon>
        <taxon>Dikarya</taxon>
        <taxon>Ascomycota</taxon>
        <taxon>Pezizomycotina</taxon>
        <taxon>Eurotiomycetes</taxon>
        <taxon>Eurotiomycetidae</taxon>
        <taxon>Eurotiales</taxon>
        <taxon>Aspergillaceae</taxon>
        <taxon>Aspergillus</taxon>
        <taxon>Aspergillus subgen. Aspergillus</taxon>
    </lineage>
</organism>
<dbReference type="GO" id="GO:0140042">
    <property type="term" value="P:lipid droplet formation"/>
    <property type="evidence" value="ECO:0007669"/>
    <property type="project" value="UniProtKB-ARBA"/>
</dbReference>
<evidence type="ECO:0000256" key="3">
    <source>
        <dbReference type="ARBA" id="ARBA00022824"/>
    </source>
</evidence>
<evidence type="ECO:0000256" key="7">
    <source>
        <dbReference type="SAM" id="MobiDB-lite"/>
    </source>
</evidence>
<sequence length="370" mass="42066">MSDYATDDELNKGNSSSSWGAMDALISRLRPLVSKKFQRAYMGIFLFITTALFMIGVSTVAYFIFYYKFIPQVELQRPVHLQFGDGPPWGTAPLGTELATLQPYDVTVQLEMPRTPSNLAAGNFMLDLSLFSHRSISAKNTSRELIARSRRPAILTYASPIVDTASKLTYMPLYLTGWRREAETLEVQMMEQIEFPRGWRNLPENLRVEIHSDEKMQVYNAKVEFRATFTGLRWFVYNWKITSFSIFSFVFWSISMVSTSVVWLVLAYMFSTDHETRETERGSSPIKEESDDESVDPTGFPSSRRDQPPEESETDDDSKVDVKEEPSPITSEAGDDNATTEHVGTGTGLESAEARGVQRRRSHLFKEEDS</sequence>
<dbReference type="PANTHER" id="PTHR21212:SF0">
    <property type="entry name" value="SEIPIN"/>
    <property type="match status" value="1"/>
</dbReference>
<feature type="transmembrane region" description="Helical" evidence="8">
    <location>
        <begin position="249"/>
        <end position="270"/>
    </location>
</feature>
<keyword evidence="4 8" id="KW-1133">Transmembrane helix</keyword>
<dbReference type="GO" id="GO:0005789">
    <property type="term" value="C:endoplasmic reticulum membrane"/>
    <property type="evidence" value="ECO:0007669"/>
    <property type="project" value="UniProtKB-SubCell"/>
</dbReference>
<dbReference type="GO" id="GO:0006629">
    <property type="term" value="P:lipid metabolic process"/>
    <property type="evidence" value="ECO:0007669"/>
    <property type="project" value="UniProtKB-KW"/>
</dbReference>
<evidence type="ECO:0000256" key="1">
    <source>
        <dbReference type="ARBA" id="ARBA00004477"/>
    </source>
</evidence>
<dbReference type="Pfam" id="PF06775">
    <property type="entry name" value="Seipin"/>
    <property type="match status" value="1"/>
</dbReference>
<feature type="compositionally biased region" description="Basic and acidic residues" evidence="7">
    <location>
        <begin position="317"/>
        <end position="326"/>
    </location>
</feature>
<feature type="transmembrane region" description="Helical" evidence="8">
    <location>
        <begin position="40"/>
        <end position="67"/>
    </location>
</feature>
<keyword evidence="6 8" id="KW-0472">Membrane</keyword>
<comment type="subcellular location">
    <subcellularLocation>
        <location evidence="1">Endoplasmic reticulum membrane</location>
        <topology evidence="1">Multi-pass membrane protein</topology>
    </subcellularLocation>
</comment>
<evidence type="ECO:0000256" key="5">
    <source>
        <dbReference type="ARBA" id="ARBA00023098"/>
    </source>
</evidence>
<protein>
    <recommendedName>
        <fullName evidence="11">Seipin</fullName>
    </recommendedName>
</protein>
<feature type="region of interest" description="Disordered" evidence="7">
    <location>
        <begin position="276"/>
        <end position="370"/>
    </location>
</feature>
<reference evidence="9 10" key="1">
    <citation type="journal article" date="2016" name="BMC Genomics">
        <title>Comparative genomic and transcriptomic analyses of the Fuzhuan brick tea-fermentation fungus Aspergillus cristatus.</title>
        <authorList>
            <person name="Ge Y."/>
            <person name="Wang Y."/>
            <person name="Liu Y."/>
            <person name="Tan Y."/>
            <person name="Ren X."/>
            <person name="Zhang X."/>
            <person name="Hyde K.D."/>
            <person name="Liu Y."/>
            <person name="Liu Z."/>
        </authorList>
    </citation>
    <scope>NUCLEOTIDE SEQUENCE [LARGE SCALE GENOMIC DNA]</scope>
    <source>
        <strain evidence="9 10">GZAAS20.1005</strain>
    </source>
</reference>
<keyword evidence="3" id="KW-0256">Endoplasmic reticulum</keyword>
<dbReference type="OrthoDB" id="3990054at2759"/>
<comment type="caution">
    <text evidence="9">The sequence shown here is derived from an EMBL/GenBank/DDBJ whole genome shotgun (WGS) entry which is preliminary data.</text>
</comment>
<keyword evidence="5" id="KW-0443">Lipid metabolism</keyword>
<evidence type="ECO:0000256" key="8">
    <source>
        <dbReference type="SAM" id="Phobius"/>
    </source>
</evidence>
<dbReference type="Proteomes" id="UP000094569">
    <property type="component" value="Unassembled WGS sequence"/>
</dbReference>
<dbReference type="PANTHER" id="PTHR21212">
    <property type="entry name" value="BERNARDINELLI-SEIP CONGENITAL LIPODYSTROPHY 2 HOMOLOG BSCL2 PROTEIN"/>
    <property type="match status" value="1"/>
</dbReference>
<evidence type="ECO:0000313" key="10">
    <source>
        <dbReference type="Proteomes" id="UP000094569"/>
    </source>
</evidence>
<evidence type="ECO:0000256" key="2">
    <source>
        <dbReference type="ARBA" id="ARBA00022692"/>
    </source>
</evidence>
<dbReference type="CDD" id="cd23995">
    <property type="entry name" value="Seipin_BSCL2_like"/>
    <property type="match status" value="1"/>
</dbReference>
<accession>A0A1E3BE10</accession>
<evidence type="ECO:0000256" key="6">
    <source>
        <dbReference type="ARBA" id="ARBA00023136"/>
    </source>
</evidence>
<evidence type="ECO:0000313" key="9">
    <source>
        <dbReference type="EMBL" id="ODM19167.1"/>
    </source>
</evidence>
<evidence type="ECO:0000256" key="4">
    <source>
        <dbReference type="ARBA" id="ARBA00022989"/>
    </source>
</evidence>
<name>A0A1E3BE10_ASPCR</name>
<evidence type="ECO:0008006" key="11">
    <source>
        <dbReference type="Google" id="ProtNLM"/>
    </source>
</evidence>
<dbReference type="AlphaFoldDB" id="A0A1E3BE10"/>
<dbReference type="VEuPathDB" id="FungiDB:SI65_05784"/>
<dbReference type="EMBL" id="JXNT01000005">
    <property type="protein sequence ID" value="ODM19167.1"/>
    <property type="molecule type" value="Genomic_DNA"/>
</dbReference>
<keyword evidence="10" id="KW-1185">Reference proteome</keyword>
<gene>
    <name evidence="9" type="ORF">SI65_05784</name>
</gene>
<keyword evidence="2 8" id="KW-0812">Transmembrane</keyword>
<dbReference type="STRING" id="573508.A0A1E3BE10"/>